<keyword evidence="5 12" id="KW-0597">Phosphoprotein</keyword>
<dbReference type="InterPro" id="IPR036050">
    <property type="entry name" value="Regulatory_protein_E2_N"/>
</dbReference>
<reference evidence="17 18" key="3">
    <citation type="submission" date="2015-05" db="EMBL/GenBank/DDBJ databases">
        <title>Sequence analysis of the complete genome of unclassified Bovine papillomavirus in China.</title>
        <authorList>
            <person name="Hu J."/>
            <person name="Zhang W."/>
            <person name="Wang Q."/>
            <person name="Shi C."/>
            <person name="Huang Z."/>
            <person name="Xu J."/>
            <person name="Jiao H."/>
            <person name="Meng Z."/>
            <person name="Li Y."/>
            <person name="Wang N."/>
            <person name="Han J."/>
        </authorList>
    </citation>
    <scope>NUCLEOTIDE SEQUENCE [LARGE SCALE GENOMIC DNA]</scope>
    <source>
        <strain evidence="17">Aks-03</strain>
    </source>
</reference>
<evidence type="ECO:0000313" key="19">
    <source>
        <dbReference type="Proteomes" id="UP000171123"/>
    </source>
</evidence>
<dbReference type="GO" id="GO:0006275">
    <property type="term" value="P:regulation of DNA replication"/>
    <property type="evidence" value="ECO:0007669"/>
    <property type="project" value="UniProtKB-UniRule"/>
</dbReference>
<dbReference type="Gene3D" id="3.30.70.330">
    <property type="match status" value="1"/>
</dbReference>
<evidence type="ECO:0000256" key="7">
    <source>
        <dbReference type="ARBA" id="ARBA00022705"/>
    </source>
</evidence>
<dbReference type="Pfam" id="PF00508">
    <property type="entry name" value="PPV_E2_N"/>
    <property type="match status" value="1"/>
</dbReference>
<evidence type="ECO:0000256" key="6">
    <source>
        <dbReference type="ARBA" id="ARBA00022562"/>
    </source>
</evidence>
<protein>
    <recommendedName>
        <fullName evidence="12">Regulatory protein E2</fullName>
    </recommendedName>
</protein>
<proteinExistence type="inferred from homology"/>
<evidence type="ECO:0000256" key="4">
    <source>
        <dbReference type="ARBA" id="ARBA00022518"/>
    </source>
</evidence>
<evidence type="ECO:0000259" key="15">
    <source>
        <dbReference type="Pfam" id="PF00511"/>
    </source>
</evidence>
<keyword evidence="7 12" id="KW-0235">DNA replication</keyword>
<comment type="subunit">
    <text evidence="12">Binds DNA as homodimer. Interacts with protein E1; this interaction greatly increases E1 DNA-binding activity. Interacts with protein L1; this interaction enhances E2-dependent replication and transcription activation. Interacts with protein L2; this interaction inhibits E2 transcriptional activity but not DNA replication function E2. Interacts with protein E7; this interaction inhibits E7 oncogenic activity. Interacts with host TAF1; this interaction modulates E2-dependent transcriptional regulation. Interacts with host BRD4; this interaction mediates E2 transcriptional activation function. Additionally, the interaction with host BRD4 on mitotic chromosomes mediates tethering of the viral genome. Interacts with host TOPBP1; this interaction is required for optimal viral DNA replication.</text>
</comment>
<gene>
    <name evidence="12 17" type="primary">E2</name>
</gene>
<dbReference type="InterPro" id="IPR000427">
    <property type="entry name" value="Papillomavirus_E2_C"/>
</dbReference>
<comment type="function">
    <text evidence="12">Plays a role in the initiation of viral DNA replication. A dimer of E2 interacts with a dimer of E1 in order to improve specificity of E1 DNA binding activity. Once the complex recognizes and binds DNA at specific sites, the E2 dimer is removed from DNA. E2 also regulates viral transcription through binding to the E2RE response element (5'-ACCNNNNNNGGT-3') present in multiple copies in the regulatory regions of the viral genome. Activates or represses transcription depending on E2RE's position with regards to proximal promoter elements including the TATA-box. Repression occurs by sterically hindering the assembly of the transcription initiation complex.</text>
</comment>
<evidence type="ECO:0000256" key="9">
    <source>
        <dbReference type="ARBA" id="ARBA00023125"/>
    </source>
</evidence>
<dbReference type="HAMAP" id="MF_04001">
    <property type="entry name" value="PPV_E2"/>
    <property type="match status" value="1"/>
</dbReference>
<dbReference type="InterPro" id="IPR012677">
    <property type="entry name" value="Nucleotide-bd_a/b_plait_sf"/>
</dbReference>
<dbReference type="EMBL" id="KR868228">
    <property type="protein sequence ID" value="ALL29333.1"/>
    <property type="molecule type" value="Genomic_DNA"/>
</dbReference>
<dbReference type="InterPro" id="IPR033668">
    <property type="entry name" value="Reg_prot_E2"/>
</dbReference>
<comment type="PTM">
    <text evidence="12">Phosphorylated.</text>
</comment>
<evidence type="ECO:0000256" key="2">
    <source>
        <dbReference type="ARBA" id="ARBA00007794"/>
    </source>
</evidence>
<feature type="region of interest" description="Disordered" evidence="13">
    <location>
        <begin position="283"/>
        <end position="317"/>
    </location>
</feature>
<dbReference type="GO" id="GO:0039693">
    <property type="term" value="P:viral DNA genome replication"/>
    <property type="evidence" value="ECO:0007669"/>
    <property type="project" value="UniProtKB-UniRule"/>
</dbReference>
<evidence type="ECO:0000313" key="16">
    <source>
        <dbReference type="EMBL" id="AKB94038.1"/>
    </source>
</evidence>
<keyword evidence="8 12" id="KW-0805">Transcription regulation</keyword>
<reference evidence="16 19" key="2">
    <citation type="journal article" date="2015" name="Vet. Microbiol.">
        <title>Genomic characterisation of the feline sarcoid-associated papillomavirus and proposed classification as Bos taurus papillomavirus type 14.</title>
        <authorList>
            <person name="Munday J.S."/>
            <person name="Thomson N."/>
            <person name="Dunowska M."/>
            <person name="Knight C.G."/>
            <person name="Laurie R.E."/>
            <person name="Hills S."/>
        </authorList>
    </citation>
    <scope>NUCLEOTIDE SEQUENCE [LARGE SCALE GENOMIC DNA]</scope>
    <source>
        <strain evidence="16">CGKnose1</strain>
    </source>
</reference>
<keyword evidence="11 12" id="KW-0804">Transcription</keyword>
<dbReference type="SUPFAM" id="SSF54957">
    <property type="entry name" value="Viral DNA-binding domain"/>
    <property type="match status" value="1"/>
</dbReference>
<evidence type="ECO:0000256" key="5">
    <source>
        <dbReference type="ARBA" id="ARBA00022553"/>
    </source>
</evidence>
<dbReference type="GO" id="GO:0006260">
    <property type="term" value="P:DNA replication"/>
    <property type="evidence" value="ECO:0007669"/>
    <property type="project" value="UniProtKB-KW"/>
</dbReference>
<keyword evidence="3 12" id="KW-0678">Repressor</keyword>
<accession>A0A0E3X4M0</accession>
<evidence type="ECO:0000256" key="11">
    <source>
        <dbReference type="ARBA" id="ARBA00023163"/>
    </source>
</evidence>
<keyword evidence="4 12" id="KW-0244">Early protein</keyword>
<dbReference type="InterPro" id="IPR001866">
    <property type="entry name" value="PPV_E2_N"/>
</dbReference>
<dbReference type="EMBL" id="KP276343">
    <property type="protein sequence ID" value="AKB94038.1"/>
    <property type="molecule type" value="Genomic_DNA"/>
</dbReference>
<dbReference type="InterPro" id="IPR042503">
    <property type="entry name" value="Regulatory_protein_E2_N_1"/>
</dbReference>
<reference evidence="16" key="1">
    <citation type="submission" date="2014-12" db="EMBL/GenBank/DDBJ databases">
        <authorList>
            <person name="Munday J."/>
            <person name="Dunowska M."/>
            <person name="Laurie R."/>
            <person name="Knight C."/>
            <person name="Thomson N."/>
        </authorList>
    </citation>
    <scope>NUCLEOTIDE SEQUENCE</scope>
    <source>
        <strain evidence="16">CGKnose1</strain>
    </source>
</reference>
<dbReference type="Gene3D" id="2.170.200.10">
    <property type="entry name" value="Papillomavirus E2 early protein domain"/>
    <property type="match status" value="1"/>
</dbReference>
<evidence type="ECO:0000313" key="18">
    <source>
        <dbReference type="Proteomes" id="UP000158020"/>
    </source>
</evidence>
<dbReference type="SUPFAM" id="SSF51332">
    <property type="entry name" value="E2 regulatory, transactivation domain"/>
    <property type="match status" value="1"/>
</dbReference>
<dbReference type="InterPro" id="IPR035975">
    <property type="entry name" value="E2/EBNA1_C_sf"/>
</dbReference>
<dbReference type="Proteomes" id="UP000158020">
    <property type="component" value="Genome"/>
</dbReference>
<evidence type="ECO:0000256" key="3">
    <source>
        <dbReference type="ARBA" id="ARBA00022491"/>
    </source>
</evidence>
<feature type="domain" description="Papillomavirus E2 N-terminal" evidence="14">
    <location>
        <begin position="1"/>
        <end position="197"/>
    </location>
</feature>
<dbReference type="Pfam" id="PF00511">
    <property type="entry name" value="PPV_E2_C"/>
    <property type="match status" value="1"/>
</dbReference>
<dbReference type="Gene3D" id="1.10.287.30">
    <property type="entry name" value="E2 (early) protein, N terminal domain, subdomain 1"/>
    <property type="match status" value="1"/>
</dbReference>
<organism evidence="16 19">
    <name type="scientific">Bos taurus papillomavirus 14</name>
    <dbReference type="NCBI Taxonomy" id="2758381"/>
    <lineage>
        <taxon>Viruses</taxon>
        <taxon>Monodnaviria</taxon>
        <taxon>Shotokuvirae</taxon>
        <taxon>Cossaviricota</taxon>
        <taxon>Papovaviricetes</taxon>
        <taxon>Zurhausenvirales</taxon>
        <taxon>Papillomaviridae</taxon>
        <taxon>Firstpapillomavirinae</taxon>
        <taxon>Deltapapillomavirus</taxon>
        <taxon>Bovine papillomavirus type 1</taxon>
    </lineage>
</organism>
<dbReference type="Proteomes" id="UP000171123">
    <property type="component" value="Segment"/>
</dbReference>
<evidence type="ECO:0000256" key="10">
    <source>
        <dbReference type="ARBA" id="ARBA00023159"/>
    </source>
</evidence>
<keyword evidence="6 12" id="KW-1048">Host nucleus</keyword>
<dbReference type="InterPro" id="IPR042504">
    <property type="entry name" value="Regulatory_protein_E2_N_2"/>
</dbReference>
<feature type="region of interest" description="Disordered" evidence="13">
    <location>
        <begin position="198"/>
        <end position="231"/>
    </location>
</feature>
<evidence type="ECO:0000256" key="1">
    <source>
        <dbReference type="ARBA" id="ARBA00004147"/>
    </source>
</evidence>
<name>A0A0E3X4M0_BPV1</name>
<evidence type="ECO:0000256" key="13">
    <source>
        <dbReference type="SAM" id="MobiDB-lite"/>
    </source>
</evidence>
<comment type="subcellular location">
    <subcellularLocation>
        <location evidence="1 12">Host nucleus</location>
    </subcellularLocation>
</comment>
<comment type="caution">
    <text evidence="12">Lacks conserved residue(s) required for the propagation of feature annotation.</text>
</comment>
<dbReference type="GO" id="GO:0006351">
    <property type="term" value="P:DNA-templated transcription"/>
    <property type="evidence" value="ECO:0007669"/>
    <property type="project" value="UniProtKB-UniRule"/>
</dbReference>
<dbReference type="GO" id="GO:0042025">
    <property type="term" value="C:host cell nucleus"/>
    <property type="evidence" value="ECO:0007669"/>
    <property type="project" value="UniProtKB-SubCell"/>
</dbReference>
<evidence type="ECO:0000259" key="14">
    <source>
        <dbReference type="Pfam" id="PF00508"/>
    </source>
</evidence>
<dbReference type="GO" id="GO:0000166">
    <property type="term" value="F:nucleotide binding"/>
    <property type="evidence" value="ECO:0007669"/>
    <property type="project" value="UniProtKB-UniRule"/>
</dbReference>
<dbReference type="GO" id="GO:0003700">
    <property type="term" value="F:DNA-binding transcription factor activity"/>
    <property type="evidence" value="ECO:0007669"/>
    <property type="project" value="UniProtKB-UniRule"/>
</dbReference>
<feature type="region of interest" description="DNA-binding domain" evidence="12">
    <location>
        <begin position="328"/>
        <end position="413"/>
    </location>
</feature>
<dbReference type="GO" id="GO:0003677">
    <property type="term" value="F:DNA binding"/>
    <property type="evidence" value="ECO:0007669"/>
    <property type="project" value="UniProtKB-UniRule"/>
</dbReference>
<sequence>MEAACERLCAVQDVQMQLIEKNSSLLTDQIAYWNAVRHENMLLYAARKKGVTCIGHCRVPHLAVCAERAKQAIEMHLALQELQKTQWGRDTWSLTDTSWENYMSEPTRSLKKGARVIEVEYDGNASNRNWYTVYNLLYMRTEDGWFFATGGADGNGLFYTTMSGERTYYDFFSRDAARFSATGAYIVRDSDRVYSACSSTSSDSRDGIDGLWVSQEGPEGDPAGKEAIPAQSVSPLYGTTCGSAVRGSVGRIRAGVRSHPYCVPLSQGLPQCRITSSSVSSTLSLDLERGEEEQETQQQEQPDSTETLDEPARPRATPTFNLLHPTGPQICALVAGNANQVKCYRYRIKKSHRRRYKNCTTTWWTVADQGAERQGEAQLLITFDTSEQRSDFLKSVPLPTGMNIRGFTATVDF</sequence>
<evidence type="ECO:0000256" key="12">
    <source>
        <dbReference type="HAMAP-Rule" id="MF_04001"/>
    </source>
</evidence>
<feature type="domain" description="Papillomavirus E2 C-terminal" evidence="15">
    <location>
        <begin position="332"/>
        <end position="405"/>
    </location>
</feature>
<keyword evidence="9 12" id="KW-0238">DNA-binding</keyword>
<comment type="similarity">
    <text evidence="12">Belongs to the papillomaviridae E2 protein family.</text>
</comment>
<evidence type="ECO:0000313" key="17">
    <source>
        <dbReference type="EMBL" id="ALL29333.1"/>
    </source>
</evidence>
<evidence type="ECO:0000256" key="8">
    <source>
        <dbReference type="ARBA" id="ARBA00023015"/>
    </source>
</evidence>
<comment type="similarity">
    <text evidence="2">Belongs to the papillomaviridae E8^E2C protein family.</text>
</comment>
<keyword evidence="10 12" id="KW-0010">Activator</keyword>